<keyword evidence="2" id="KW-1133">Transmembrane helix</keyword>
<comment type="caution">
    <text evidence="4">The sequence shown here is derived from an EMBL/GenBank/DDBJ whole genome shotgun (WGS) entry which is preliminary data.</text>
</comment>
<sequence>MKSHLKYITLFQVSLLSISCIAILVLYNQIRPSIISMNAAKEKHNSLRDSLSRLESELNNKNRLLDKLASKVNNFRNLEITPHANFRVIDAEKELYLFSIWVSSDPDVMEEIESVHYVFNHGSFEIKGRTGTDLSDGFKVSYQGWGCLTLVEIIIRYKNNAEEDLFFNMCESIGWE</sequence>
<keyword evidence="1" id="KW-0175">Coiled coil</keyword>
<feature type="domain" description="Prokaryotic YEATS" evidence="3">
    <location>
        <begin position="96"/>
        <end position="170"/>
    </location>
</feature>
<proteinExistence type="predicted"/>
<evidence type="ECO:0000313" key="4">
    <source>
        <dbReference type="EMBL" id="PWJ42622.1"/>
    </source>
</evidence>
<keyword evidence="5" id="KW-1185">Reference proteome</keyword>
<feature type="transmembrane region" description="Helical" evidence="2">
    <location>
        <begin position="7"/>
        <end position="27"/>
    </location>
</feature>
<keyword evidence="2" id="KW-0472">Membrane</keyword>
<dbReference type="AlphaFoldDB" id="A0A315ZBE7"/>
<name>A0A315ZBE7_SEDFL</name>
<dbReference type="RefSeq" id="WP_146201648.1">
    <property type="nucleotide sequence ID" value="NZ_QGDO01000002.1"/>
</dbReference>
<reference evidence="4 5" key="1">
    <citation type="submission" date="2018-03" db="EMBL/GenBank/DDBJ databases">
        <title>Genomic Encyclopedia of Archaeal and Bacterial Type Strains, Phase II (KMG-II): from individual species to whole genera.</title>
        <authorList>
            <person name="Goeker M."/>
        </authorList>
    </citation>
    <scope>NUCLEOTIDE SEQUENCE [LARGE SCALE GENOMIC DNA]</scope>
    <source>
        <strain evidence="4 5">DSM 28229</strain>
    </source>
</reference>
<feature type="coiled-coil region" evidence="1">
    <location>
        <begin position="37"/>
        <end position="78"/>
    </location>
</feature>
<gene>
    <name evidence="4" type="ORF">BC781_102166</name>
</gene>
<dbReference type="Proteomes" id="UP000245535">
    <property type="component" value="Unassembled WGS sequence"/>
</dbReference>
<evidence type="ECO:0000259" key="3">
    <source>
        <dbReference type="Pfam" id="PF20305"/>
    </source>
</evidence>
<dbReference type="Pfam" id="PF20305">
    <property type="entry name" value="pYEATS"/>
    <property type="match status" value="1"/>
</dbReference>
<dbReference type="InterPro" id="IPR046888">
    <property type="entry name" value="pYEATS"/>
</dbReference>
<keyword evidence="2" id="KW-0812">Transmembrane</keyword>
<evidence type="ECO:0000256" key="2">
    <source>
        <dbReference type="SAM" id="Phobius"/>
    </source>
</evidence>
<dbReference type="PROSITE" id="PS51257">
    <property type="entry name" value="PROKAR_LIPOPROTEIN"/>
    <property type="match status" value="1"/>
</dbReference>
<dbReference type="OrthoDB" id="1431701at2"/>
<dbReference type="EMBL" id="QGDO01000002">
    <property type="protein sequence ID" value="PWJ42622.1"/>
    <property type="molecule type" value="Genomic_DNA"/>
</dbReference>
<accession>A0A315ZBE7</accession>
<evidence type="ECO:0000313" key="5">
    <source>
        <dbReference type="Proteomes" id="UP000245535"/>
    </source>
</evidence>
<evidence type="ECO:0000256" key="1">
    <source>
        <dbReference type="SAM" id="Coils"/>
    </source>
</evidence>
<protein>
    <recommendedName>
        <fullName evidence="3">Prokaryotic YEATS domain-containing protein</fullName>
    </recommendedName>
</protein>
<organism evidence="4 5">
    <name type="scientific">Sediminitomix flava</name>
    <dbReference type="NCBI Taxonomy" id="379075"/>
    <lineage>
        <taxon>Bacteria</taxon>
        <taxon>Pseudomonadati</taxon>
        <taxon>Bacteroidota</taxon>
        <taxon>Cytophagia</taxon>
        <taxon>Cytophagales</taxon>
        <taxon>Flammeovirgaceae</taxon>
        <taxon>Sediminitomix</taxon>
    </lineage>
</organism>